<dbReference type="EMBL" id="CAJNOV010005296">
    <property type="protein sequence ID" value="CAF1204136.1"/>
    <property type="molecule type" value="Genomic_DNA"/>
</dbReference>
<dbReference type="Proteomes" id="UP000663856">
    <property type="component" value="Unassembled WGS sequence"/>
</dbReference>
<dbReference type="EMBL" id="CAJNRF010004009">
    <property type="protein sequence ID" value="CAF2055159.1"/>
    <property type="molecule type" value="Genomic_DNA"/>
</dbReference>
<organism evidence="4 5">
    <name type="scientific">Rotaria magnacalcarata</name>
    <dbReference type="NCBI Taxonomy" id="392030"/>
    <lineage>
        <taxon>Eukaryota</taxon>
        <taxon>Metazoa</taxon>
        <taxon>Spiralia</taxon>
        <taxon>Gnathifera</taxon>
        <taxon>Rotifera</taxon>
        <taxon>Eurotatoria</taxon>
        <taxon>Bdelloidea</taxon>
        <taxon>Philodinida</taxon>
        <taxon>Philodinidae</taxon>
        <taxon>Rotaria</taxon>
    </lineage>
</organism>
<feature type="chain" id="PRO_5036230452" evidence="1">
    <location>
        <begin position="23"/>
        <end position="68"/>
    </location>
</feature>
<reference evidence="4" key="1">
    <citation type="submission" date="2021-02" db="EMBL/GenBank/DDBJ databases">
        <authorList>
            <person name="Nowell W R."/>
        </authorList>
    </citation>
    <scope>NUCLEOTIDE SEQUENCE</scope>
</reference>
<dbReference type="Proteomes" id="UP000663834">
    <property type="component" value="Unassembled WGS sequence"/>
</dbReference>
<evidence type="ECO:0000256" key="1">
    <source>
        <dbReference type="SAM" id="SignalP"/>
    </source>
</evidence>
<evidence type="ECO:0000313" key="5">
    <source>
        <dbReference type="Proteomes" id="UP000663856"/>
    </source>
</evidence>
<evidence type="ECO:0000313" key="4">
    <source>
        <dbReference type="EMBL" id="CAF2055159.1"/>
    </source>
</evidence>
<dbReference type="EMBL" id="CAJNOW010014207">
    <property type="protein sequence ID" value="CAF1631025.1"/>
    <property type="molecule type" value="Genomic_DNA"/>
</dbReference>
<sequence length="68" mass="7997">MSTSLRLIVLLLCSIFIYDCSCFLFSSRLTSLTEAECKQYFTSNDPDKIAEAFQKCPKRYRPPYNWSR</sequence>
<dbReference type="AlphaFoldDB" id="A0A816PXW7"/>
<evidence type="ECO:0000313" key="3">
    <source>
        <dbReference type="EMBL" id="CAF1631025.1"/>
    </source>
</evidence>
<feature type="signal peptide" evidence="1">
    <location>
        <begin position="1"/>
        <end position="22"/>
    </location>
</feature>
<proteinExistence type="predicted"/>
<name>A0A816PXW7_9BILA</name>
<accession>A0A816PXW7</accession>
<dbReference type="Proteomes" id="UP000663855">
    <property type="component" value="Unassembled WGS sequence"/>
</dbReference>
<comment type="caution">
    <text evidence="4">The sequence shown here is derived from an EMBL/GenBank/DDBJ whole genome shotgun (WGS) entry which is preliminary data.</text>
</comment>
<gene>
    <name evidence="2" type="ORF">CJN711_LOCUS12173</name>
    <name evidence="3" type="ORF">KQP761_LOCUS26233</name>
    <name evidence="4" type="ORF">WKI299_LOCUS11056</name>
</gene>
<protein>
    <submittedName>
        <fullName evidence="4">Uncharacterized protein</fullName>
    </submittedName>
</protein>
<evidence type="ECO:0000313" key="2">
    <source>
        <dbReference type="EMBL" id="CAF1204136.1"/>
    </source>
</evidence>
<keyword evidence="1" id="KW-0732">Signal</keyword>